<dbReference type="AlphaFoldDB" id="A0A4U7JFF9"/>
<evidence type="ECO:0000313" key="2">
    <source>
        <dbReference type="EMBL" id="QNU67683.1"/>
    </source>
</evidence>
<evidence type="ECO:0000259" key="1">
    <source>
        <dbReference type="Pfam" id="PF08818"/>
    </source>
</evidence>
<dbReference type="Gene3D" id="3.90.1150.200">
    <property type="match status" value="1"/>
</dbReference>
<gene>
    <name evidence="2" type="ORF">EHE19_004210</name>
</gene>
<evidence type="ECO:0000313" key="3">
    <source>
        <dbReference type="Proteomes" id="UP000306409"/>
    </source>
</evidence>
<dbReference type="Proteomes" id="UP000306409">
    <property type="component" value="Chromosome"/>
</dbReference>
<dbReference type="EMBL" id="CP061336">
    <property type="protein sequence ID" value="QNU67683.1"/>
    <property type="molecule type" value="Genomic_DNA"/>
</dbReference>
<dbReference type="OrthoDB" id="9813231at2"/>
<proteinExistence type="predicted"/>
<reference evidence="2 3" key="1">
    <citation type="submission" date="2020-09" db="EMBL/GenBank/DDBJ databases">
        <title>Characterization and genome sequencing of Ruminiclostridium sp. nov. MA18.</title>
        <authorList>
            <person name="Rettenmaier R."/>
            <person name="Kowollik M.-L."/>
            <person name="Liebl W."/>
            <person name="Zverlov V."/>
        </authorList>
    </citation>
    <scope>NUCLEOTIDE SEQUENCE [LARGE SCALE GENOMIC DNA]</scope>
    <source>
        <strain evidence="2 3">MA18</strain>
    </source>
</reference>
<dbReference type="Pfam" id="PF08818">
    <property type="entry name" value="DUF1801"/>
    <property type="match status" value="1"/>
</dbReference>
<accession>A0A4U7JFF9</accession>
<dbReference type="InterPro" id="IPR014922">
    <property type="entry name" value="YdhG-like"/>
</dbReference>
<dbReference type="SUPFAM" id="SSF159888">
    <property type="entry name" value="YdhG-like"/>
    <property type="match status" value="1"/>
</dbReference>
<protein>
    <submittedName>
        <fullName evidence="2">DUF1801 domain-containing protein</fullName>
    </submittedName>
</protein>
<organism evidence="2 3">
    <name type="scientific">Ruminiclostridium herbifermentans</name>
    <dbReference type="NCBI Taxonomy" id="2488810"/>
    <lineage>
        <taxon>Bacteria</taxon>
        <taxon>Bacillati</taxon>
        <taxon>Bacillota</taxon>
        <taxon>Clostridia</taxon>
        <taxon>Eubacteriales</taxon>
        <taxon>Oscillospiraceae</taxon>
        <taxon>Ruminiclostridium</taxon>
    </lineage>
</organism>
<keyword evidence="3" id="KW-1185">Reference proteome</keyword>
<feature type="domain" description="YdhG-like" evidence="1">
    <location>
        <begin position="19"/>
        <end position="135"/>
    </location>
</feature>
<sequence length="152" mass="17962">MEYNANSVEEYIEVLPEDRKQIILQLRNVILSNLPEGFTEQISYGMISYVVPLTRYPKGYHVKKDEPLPFLSLASQKNYIALYHMGLYGNKEIEEWFIEEYTKRVTTKLDMGKSCIRFRNLASIPFDLIAELCRKITVDDYINYYEKTIIKK</sequence>
<name>A0A4U7JFF9_9FIRM</name>
<dbReference type="RefSeq" id="WP_137698037.1">
    <property type="nucleotide sequence ID" value="NZ_CP061336.1"/>
</dbReference>
<dbReference type="KEGG" id="rher:EHE19_004210"/>